<dbReference type="GeneID" id="187025"/>
<dbReference type="SUPFAM" id="SSF48264">
    <property type="entry name" value="Cytochrome P450"/>
    <property type="match status" value="1"/>
</dbReference>
<dbReference type="CTD" id="187025"/>
<comment type="cofactor">
    <cofactor evidence="1 7">
        <name>heme</name>
        <dbReference type="ChEBI" id="CHEBI:30413"/>
    </cofactor>
</comment>
<comment type="similarity">
    <text evidence="2 8">Belongs to the cytochrome P450 family.</text>
</comment>
<dbReference type="Reactome" id="R-CEL-2142816">
    <property type="pathway name" value="Synthesis of (16-20)-hydroxyeicosatetraenoic acids (HETE)"/>
</dbReference>
<dbReference type="OMA" id="IAMAPCG"/>
<dbReference type="GO" id="GO:0006805">
    <property type="term" value="P:xenobiotic metabolic process"/>
    <property type="evidence" value="ECO:0000318"/>
    <property type="project" value="GO_Central"/>
</dbReference>
<dbReference type="FunFam" id="1.10.630.10:FF:000036">
    <property type="entry name" value="CYtochrome P450 family"/>
    <property type="match status" value="1"/>
</dbReference>
<dbReference type="InterPro" id="IPR001128">
    <property type="entry name" value="Cyt_P450"/>
</dbReference>
<dbReference type="Reactome" id="R-CEL-211999">
    <property type="pathway name" value="CYP2E1 reactions"/>
</dbReference>
<dbReference type="GO" id="GO:0005506">
    <property type="term" value="F:iron ion binding"/>
    <property type="evidence" value="ECO:0007669"/>
    <property type="project" value="InterPro"/>
</dbReference>
<dbReference type="Reactome" id="R-CEL-211958">
    <property type="pathway name" value="Miscellaneous substrates"/>
</dbReference>
<evidence type="ECO:0000256" key="2">
    <source>
        <dbReference type="ARBA" id="ARBA00010617"/>
    </source>
</evidence>
<dbReference type="AlphaFoldDB" id="O45659"/>
<dbReference type="FunCoup" id="O45659">
    <property type="interactions" value="143"/>
</dbReference>
<dbReference type="EMBL" id="BX284605">
    <property type="protein sequence ID" value="CAB07250.1"/>
    <property type="molecule type" value="Genomic_DNA"/>
</dbReference>
<accession>O45659</accession>
<evidence type="ECO:0000313" key="9">
    <source>
        <dbReference type="EMBL" id="CAB07250.1"/>
    </source>
</evidence>
<dbReference type="PANTHER" id="PTHR24300:SF392">
    <property type="entry name" value="CYTOCHROME P450 FAMILY"/>
    <property type="match status" value="1"/>
</dbReference>
<dbReference type="SMR" id="O45659"/>
<evidence type="ECO:0000313" key="11">
    <source>
        <dbReference type="WormBase" id="K05D4.4"/>
    </source>
</evidence>
<dbReference type="PANTHER" id="PTHR24300">
    <property type="entry name" value="CYTOCHROME P450 508A4-RELATED"/>
    <property type="match status" value="1"/>
</dbReference>
<keyword evidence="5 7" id="KW-0408">Iron</keyword>
<dbReference type="GO" id="GO:0020037">
    <property type="term" value="F:heme binding"/>
    <property type="evidence" value="ECO:0000318"/>
    <property type="project" value="GO_Central"/>
</dbReference>
<dbReference type="UCSC" id="K05D4.4">
    <property type="organism name" value="c. elegans"/>
</dbReference>
<dbReference type="InterPro" id="IPR002401">
    <property type="entry name" value="Cyt_P450_E_grp-I"/>
</dbReference>
<feature type="binding site" description="axial binding residue" evidence="7">
    <location>
        <position position="436"/>
    </location>
    <ligand>
        <name>heme</name>
        <dbReference type="ChEBI" id="CHEBI:30413"/>
    </ligand>
    <ligandPart>
        <name>Fe</name>
        <dbReference type="ChEBI" id="CHEBI:18248"/>
    </ligandPart>
</feature>
<dbReference type="Reactome" id="R-CEL-5423646">
    <property type="pathway name" value="Aflatoxin activation and detoxification"/>
</dbReference>
<evidence type="ECO:0000313" key="10">
    <source>
        <dbReference type="Proteomes" id="UP000001940"/>
    </source>
</evidence>
<dbReference type="Reactome" id="R-CEL-2142670">
    <property type="pathway name" value="Synthesis of epoxy (EET) and dihydroxyeicosatrienoic acids (DHET)"/>
</dbReference>
<dbReference type="PIR" id="T23349">
    <property type="entry name" value="T23349"/>
</dbReference>
<evidence type="ECO:0000256" key="4">
    <source>
        <dbReference type="ARBA" id="ARBA00023002"/>
    </source>
</evidence>
<dbReference type="STRING" id="6239.K05D4.4.1"/>
<evidence type="ECO:0000256" key="5">
    <source>
        <dbReference type="ARBA" id="ARBA00023004"/>
    </source>
</evidence>
<keyword evidence="10" id="KW-1185">Reference proteome</keyword>
<proteinExistence type="inferred from homology"/>
<dbReference type="Reactome" id="R-CEL-211935">
    <property type="pathway name" value="Fatty acids"/>
</dbReference>
<organism evidence="9 10">
    <name type="scientific">Caenorhabditis elegans</name>
    <dbReference type="NCBI Taxonomy" id="6239"/>
    <lineage>
        <taxon>Eukaryota</taxon>
        <taxon>Metazoa</taxon>
        <taxon>Ecdysozoa</taxon>
        <taxon>Nematoda</taxon>
        <taxon>Chromadorea</taxon>
        <taxon>Rhabditida</taxon>
        <taxon>Rhabditina</taxon>
        <taxon>Rhabditomorpha</taxon>
        <taxon>Rhabditoidea</taxon>
        <taxon>Rhabditidae</taxon>
        <taxon>Peloderinae</taxon>
        <taxon>Caenorhabditis</taxon>
    </lineage>
</organism>
<dbReference type="Pfam" id="PF00067">
    <property type="entry name" value="p450"/>
    <property type="match status" value="1"/>
</dbReference>
<dbReference type="WormBase" id="K05D4.4">
    <property type="protein sequence ID" value="CE16230"/>
    <property type="gene ID" value="WBGene00010589"/>
    <property type="gene designation" value="cyp-33D1"/>
</dbReference>
<dbReference type="PhylomeDB" id="O45659"/>
<sequence>MLLLLISSLIFLFFAYHFSWKRRNYPPGPTPLPLVGNLLQLQKFGYDIFHKWKKEFGPVFTFWLADRPFIFITSYEVMKETFVKDGDTFADKQLNQIDKKKLQRNYGVLDTNGEMWREHRRFTLSQLRDLGLGKDLMQEKILLEIEEQFKDINSHLGEEIDLPSVLDRGVGNVINLTLFNKRFETNQRDEFTYLKSLIDGLRDVASEFRYFIQFLVPWSSKIIPGPTLGDKTKGMKEELDVFFVKQVEEHRKEIDFDTVESYDYVEAYLKEQKKREADGDHETFCNKQLYAMCFDLWMAGLQTTTVTLTWGFSFYLHNADVQLKIREELDRVIGNDRLITTADKNCLPYLTAFINETQRCANIIPFNLLHVATRDTVIEGYPVKKGTGVIAQIGTVMSDEQIFPDAHCFNPGRFIENGKLKKVDEVIPFSIGKRQCLGEGLARMELFLFFANIFNRYDVQLDFSGNLPDLDKSKDNFVTPRKFNAVLNKRYV</sequence>
<evidence type="ECO:0000256" key="1">
    <source>
        <dbReference type="ARBA" id="ARBA00001971"/>
    </source>
</evidence>
<dbReference type="InParanoid" id="O45659"/>
<dbReference type="InterPro" id="IPR050182">
    <property type="entry name" value="Cytochrome_P450_fam2"/>
</dbReference>
<dbReference type="GO" id="GO:0005737">
    <property type="term" value="C:cytoplasm"/>
    <property type="evidence" value="ECO:0000318"/>
    <property type="project" value="GO_Central"/>
</dbReference>
<dbReference type="InterPro" id="IPR017972">
    <property type="entry name" value="Cyt_P450_CS"/>
</dbReference>
<dbReference type="Reactome" id="R-CEL-211981">
    <property type="pathway name" value="Xenobiotics"/>
</dbReference>
<dbReference type="Reactome" id="R-CEL-9749641">
    <property type="pathway name" value="Aspirin ADME"/>
</dbReference>
<dbReference type="PRINTS" id="PR00463">
    <property type="entry name" value="EP450I"/>
</dbReference>
<dbReference type="PROSITE" id="PS00086">
    <property type="entry name" value="CYTOCHROME_P450"/>
    <property type="match status" value="1"/>
</dbReference>
<dbReference type="Reactome" id="R-CEL-9027307">
    <property type="pathway name" value="Biosynthesis of maresin-like SPMs"/>
</dbReference>
<dbReference type="GO" id="GO:0006082">
    <property type="term" value="P:organic acid metabolic process"/>
    <property type="evidence" value="ECO:0000318"/>
    <property type="project" value="GO_Central"/>
</dbReference>
<evidence type="ECO:0000256" key="8">
    <source>
        <dbReference type="RuleBase" id="RU000461"/>
    </source>
</evidence>
<dbReference type="Reactome" id="R-CEL-211945">
    <property type="pathway name" value="Phase I - Functionalization of compounds"/>
</dbReference>
<keyword evidence="4 8" id="KW-0560">Oxidoreductase</keyword>
<dbReference type="PRINTS" id="PR00385">
    <property type="entry name" value="P450"/>
</dbReference>
<dbReference type="RefSeq" id="NP_507076.1">
    <property type="nucleotide sequence ID" value="NM_074675.4"/>
</dbReference>
<dbReference type="AGR" id="WB:WBGene00010589"/>
<dbReference type="Bgee" id="WBGene00010589">
    <property type="expression patterns" value="Expressed in adult organism"/>
</dbReference>
<dbReference type="eggNOG" id="KOG0156">
    <property type="taxonomic scope" value="Eukaryota"/>
</dbReference>
<keyword evidence="3 7" id="KW-0479">Metal-binding</keyword>
<evidence type="ECO:0000256" key="6">
    <source>
        <dbReference type="ARBA" id="ARBA00023033"/>
    </source>
</evidence>
<protein>
    <submittedName>
        <fullName evidence="9">CYtochrome P450 family</fullName>
    </submittedName>
</protein>
<dbReference type="OrthoDB" id="1055148at2759"/>
<dbReference type="Reactome" id="R-CEL-9753281">
    <property type="pathway name" value="Paracetamol ADME"/>
</dbReference>
<evidence type="ECO:0000256" key="3">
    <source>
        <dbReference type="ARBA" id="ARBA00022723"/>
    </source>
</evidence>
<reference evidence="9 10" key="1">
    <citation type="journal article" date="1998" name="Science">
        <title>Genome sequence of the nematode C. elegans: a platform for investigating biology.</title>
        <authorList>
            <consortium name="The C. elegans sequencing consortium"/>
            <person name="Sulson J.E."/>
            <person name="Waterston R."/>
        </authorList>
    </citation>
    <scope>NUCLEOTIDE SEQUENCE [LARGE SCALE GENOMIC DNA]</scope>
    <source>
        <strain evidence="9 10">Bristol N2</strain>
    </source>
</reference>
<evidence type="ECO:0000256" key="7">
    <source>
        <dbReference type="PIRSR" id="PIRSR602401-1"/>
    </source>
</evidence>
<dbReference type="InterPro" id="IPR036396">
    <property type="entry name" value="Cyt_P450_sf"/>
</dbReference>
<name>O45659_CAEEL</name>
<dbReference type="KEGG" id="cel:CELE_K05D4.4"/>
<gene>
    <name evidence="11" type="primary">cyp-33d1</name>
    <name evidence="9" type="synonym">cyp-33D1</name>
    <name evidence="9" type="ORF">CELE_K05D4.4</name>
    <name evidence="11" type="ORF">K05D4.4</name>
</gene>
<dbReference type="Proteomes" id="UP000001940">
    <property type="component" value="Chromosome V"/>
</dbReference>
<dbReference type="PaxDb" id="6239-K05D4.4"/>
<dbReference type="PeptideAtlas" id="O45659"/>
<dbReference type="GO" id="GO:0016712">
    <property type="term" value="F:oxidoreductase activity, acting on paired donors, with incorporation or reduction of molecular oxygen, reduced flavin or flavoprotein as one donor, and incorporation of one atom of oxygen"/>
    <property type="evidence" value="ECO:0000318"/>
    <property type="project" value="GO_Central"/>
</dbReference>
<dbReference type="Gene3D" id="1.10.630.10">
    <property type="entry name" value="Cytochrome P450"/>
    <property type="match status" value="1"/>
</dbReference>
<keyword evidence="7 8" id="KW-0349">Heme</keyword>
<dbReference type="CDD" id="cd20617">
    <property type="entry name" value="CYP1_2-like"/>
    <property type="match status" value="1"/>
</dbReference>
<keyword evidence="6 8" id="KW-0503">Monooxygenase</keyword>
<dbReference type="HOGENOM" id="CLU_001570_22_3_1"/>